<proteinExistence type="predicted"/>
<dbReference type="Proteomes" id="UP000038045">
    <property type="component" value="Unplaced"/>
</dbReference>
<keyword evidence="1" id="KW-1185">Reference proteome</keyword>
<evidence type="ECO:0000313" key="2">
    <source>
        <dbReference type="WBParaSite" id="PTRK_0001052500.1"/>
    </source>
</evidence>
<evidence type="ECO:0000313" key="1">
    <source>
        <dbReference type="Proteomes" id="UP000038045"/>
    </source>
</evidence>
<reference evidence="2" key="1">
    <citation type="submission" date="2017-02" db="UniProtKB">
        <authorList>
            <consortium name="WormBaseParasite"/>
        </authorList>
    </citation>
    <scope>IDENTIFICATION</scope>
</reference>
<sequence>MDDDNTMNEFMETNNIEMTRNLNGKVVKNVDYSHVKSYINFYFKKFLNVLKTHQGESVVEILLKEFLSIPKVMTFDVRYIGLKDFKILKRYIFEIEWMHLITKKIDKTFFNIETRVINREIECTATIDLGKGSVLPFDRGYERVKKYLNKLALQNEDNYTNT</sequence>
<name>A0A0N4ZPR6_PARTI</name>
<organism evidence="1 2">
    <name type="scientific">Parastrongyloides trichosuri</name>
    <name type="common">Possum-specific nematode worm</name>
    <dbReference type="NCBI Taxonomy" id="131310"/>
    <lineage>
        <taxon>Eukaryota</taxon>
        <taxon>Metazoa</taxon>
        <taxon>Ecdysozoa</taxon>
        <taxon>Nematoda</taxon>
        <taxon>Chromadorea</taxon>
        <taxon>Rhabditida</taxon>
        <taxon>Tylenchina</taxon>
        <taxon>Panagrolaimomorpha</taxon>
        <taxon>Strongyloidoidea</taxon>
        <taxon>Strongyloididae</taxon>
        <taxon>Parastrongyloides</taxon>
    </lineage>
</organism>
<protein>
    <submittedName>
        <fullName evidence="2">Conserved domain protein</fullName>
    </submittedName>
</protein>
<dbReference type="AlphaFoldDB" id="A0A0N4ZPR6"/>
<dbReference type="WBParaSite" id="PTRK_0001052500.1">
    <property type="protein sequence ID" value="PTRK_0001052500.1"/>
    <property type="gene ID" value="PTRK_0001052500"/>
</dbReference>
<accession>A0A0N4ZPR6</accession>